<dbReference type="CDD" id="cd07377">
    <property type="entry name" value="WHTH_GntR"/>
    <property type="match status" value="1"/>
</dbReference>
<dbReference type="InterPro" id="IPR028978">
    <property type="entry name" value="Chorismate_lyase_/UTRA_dom_sf"/>
</dbReference>
<protein>
    <submittedName>
        <fullName evidence="5">Myo-inositol degradation transcriptional regulator</fullName>
    </submittedName>
</protein>
<evidence type="ECO:0000256" key="1">
    <source>
        <dbReference type="ARBA" id="ARBA00023015"/>
    </source>
</evidence>
<comment type="caution">
    <text evidence="5">The sequence shown here is derived from an EMBL/GenBank/DDBJ whole genome shotgun (WGS) entry which is preliminary data.</text>
</comment>
<evidence type="ECO:0000256" key="2">
    <source>
        <dbReference type="ARBA" id="ARBA00023125"/>
    </source>
</evidence>
<name>A0ABN1RTW3_9ACTN</name>
<evidence type="ECO:0000256" key="3">
    <source>
        <dbReference type="ARBA" id="ARBA00023163"/>
    </source>
</evidence>
<dbReference type="SUPFAM" id="SSF64288">
    <property type="entry name" value="Chorismate lyase-like"/>
    <property type="match status" value="1"/>
</dbReference>
<dbReference type="SUPFAM" id="SSF46785">
    <property type="entry name" value="Winged helix' DNA-binding domain"/>
    <property type="match status" value="1"/>
</dbReference>
<keyword evidence="6" id="KW-1185">Reference proteome</keyword>
<feature type="domain" description="HTH gntR-type" evidence="4">
    <location>
        <begin position="29"/>
        <end position="97"/>
    </location>
</feature>
<dbReference type="PRINTS" id="PR00035">
    <property type="entry name" value="HTHGNTR"/>
</dbReference>
<dbReference type="Pfam" id="PF07702">
    <property type="entry name" value="UTRA"/>
    <property type="match status" value="1"/>
</dbReference>
<keyword evidence="3" id="KW-0804">Transcription</keyword>
<dbReference type="SMART" id="SM00345">
    <property type="entry name" value="HTH_GNTR"/>
    <property type="match status" value="1"/>
</dbReference>
<dbReference type="PROSITE" id="PS50949">
    <property type="entry name" value="HTH_GNTR"/>
    <property type="match status" value="1"/>
</dbReference>
<dbReference type="InterPro" id="IPR036390">
    <property type="entry name" value="WH_DNA-bd_sf"/>
</dbReference>
<dbReference type="Gene3D" id="3.40.1410.10">
    <property type="entry name" value="Chorismate lyase-like"/>
    <property type="match status" value="1"/>
</dbReference>
<gene>
    <name evidence="5" type="ORF">GCM10009554_83510</name>
</gene>
<dbReference type="PANTHER" id="PTHR44846">
    <property type="entry name" value="MANNOSYL-D-GLYCERATE TRANSPORT/METABOLISM SYSTEM REPRESSOR MNGR-RELATED"/>
    <property type="match status" value="1"/>
</dbReference>
<organism evidence="5 6">
    <name type="scientific">Kribbella koreensis</name>
    <dbReference type="NCBI Taxonomy" id="57909"/>
    <lineage>
        <taxon>Bacteria</taxon>
        <taxon>Bacillati</taxon>
        <taxon>Actinomycetota</taxon>
        <taxon>Actinomycetes</taxon>
        <taxon>Propionibacteriales</taxon>
        <taxon>Kribbellaceae</taxon>
        <taxon>Kribbella</taxon>
    </lineage>
</organism>
<keyword evidence="1" id="KW-0805">Transcription regulation</keyword>
<dbReference type="EMBL" id="BAAAHK010000028">
    <property type="protein sequence ID" value="GAA0963707.1"/>
    <property type="molecule type" value="Genomic_DNA"/>
</dbReference>
<dbReference type="InterPro" id="IPR011663">
    <property type="entry name" value="UTRA"/>
</dbReference>
<dbReference type="Proteomes" id="UP001500542">
    <property type="component" value="Unassembled WGS sequence"/>
</dbReference>
<evidence type="ECO:0000313" key="6">
    <source>
        <dbReference type="Proteomes" id="UP001500542"/>
    </source>
</evidence>
<dbReference type="InterPro" id="IPR036388">
    <property type="entry name" value="WH-like_DNA-bd_sf"/>
</dbReference>
<accession>A0ABN1RTW3</accession>
<dbReference type="SMART" id="SM00866">
    <property type="entry name" value="UTRA"/>
    <property type="match status" value="1"/>
</dbReference>
<dbReference type="PANTHER" id="PTHR44846:SF17">
    <property type="entry name" value="GNTR-FAMILY TRANSCRIPTIONAL REGULATOR"/>
    <property type="match status" value="1"/>
</dbReference>
<dbReference type="InterPro" id="IPR050679">
    <property type="entry name" value="Bact_HTH_transcr_reg"/>
</dbReference>
<sequence>MLRLDGAPPTLQDVPMSTVQVSVDRTSRTPLHVQLAQQLEAAIQGGDLPVGSRLSNEVDLAEAYGLSRPTVRQAIARLVDQGLLVRKRGVGTQVVGNSGQVRRSLELTSLYDDLAAAHRKPQTEVLRFGIAPATPDVAAALQCEQGDRVLRLERLRRADGEPLALMRNWLPPEMLDTDPNTLAERGLYELLRAEGVRLKVAHQTISAQPATAEQARLLMEEPGCPLLATTRITYDDHGRAVEYGSHLFRASRYAFEHTLVHR</sequence>
<evidence type="ECO:0000313" key="5">
    <source>
        <dbReference type="EMBL" id="GAA0963707.1"/>
    </source>
</evidence>
<dbReference type="InterPro" id="IPR000524">
    <property type="entry name" value="Tscrpt_reg_HTH_GntR"/>
</dbReference>
<proteinExistence type="predicted"/>
<keyword evidence="2" id="KW-0238">DNA-binding</keyword>
<reference evidence="5 6" key="1">
    <citation type="journal article" date="2019" name="Int. J. Syst. Evol. Microbiol.">
        <title>The Global Catalogue of Microorganisms (GCM) 10K type strain sequencing project: providing services to taxonomists for standard genome sequencing and annotation.</title>
        <authorList>
            <consortium name="The Broad Institute Genomics Platform"/>
            <consortium name="The Broad Institute Genome Sequencing Center for Infectious Disease"/>
            <person name="Wu L."/>
            <person name="Ma J."/>
        </authorList>
    </citation>
    <scope>NUCLEOTIDE SEQUENCE [LARGE SCALE GENOMIC DNA]</scope>
    <source>
        <strain evidence="5 6">JCM 10977</strain>
    </source>
</reference>
<dbReference type="Gene3D" id="1.10.10.10">
    <property type="entry name" value="Winged helix-like DNA-binding domain superfamily/Winged helix DNA-binding domain"/>
    <property type="match status" value="1"/>
</dbReference>
<evidence type="ECO:0000259" key="4">
    <source>
        <dbReference type="PROSITE" id="PS50949"/>
    </source>
</evidence>
<dbReference type="Pfam" id="PF00392">
    <property type="entry name" value="GntR"/>
    <property type="match status" value="1"/>
</dbReference>